<keyword evidence="3" id="KW-1185">Reference proteome</keyword>
<dbReference type="Proteomes" id="UP001303160">
    <property type="component" value="Unassembled WGS sequence"/>
</dbReference>
<accession>A0AAN7ARU5</accession>
<evidence type="ECO:0000256" key="1">
    <source>
        <dbReference type="SAM" id="MobiDB-lite"/>
    </source>
</evidence>
<protein>
    <submittedName>
        <fullName evidence="2">Uncharacterized protein</fullName>
    </submittedName>
</protein>
<feature type="compositionally biased region" description="Polar residues" evidence="1">
    <location>
        <begin position="122"/>
        <end position="137"/>
    </location>
</feature>
<evidence type="ECO:0000313" key="2">
    <source>
        <dbReference type="EMBL" id="KAK4195325.1"/>
    </source>
</evidence>
<proteinExistence type="predicted"/>
<comment type="caution">
    <text evidence="2">The sequence shown here is derived from an EMBL/GenBank/DDBJ whole genome shotgun (WGS) entry which is preliminary data.</text>
</comment>
<evidence type="ECO:0000313" key="3">
    <source>
        <dbReference type="Proteomes" id="UP001303160"/>
    </source>
</evidence>
<reference evidence="2" key="1">
    <citation type="journal article" date="2023" name="Mol. Phylogenet. Evol.">
        <title>Genome-scale phylogeny and comparative genomics of the fungal order Sordariales.</title>
        <authorList>
            <person name="Hensen N."/>
            <person name="Bonometti L."/>
            <person name="Westerberg I."/>
            <person name="Brannstrom I.O."/>
            <person name="Guillou S."/>
            <person name="Cros-Aarteil S."/>
            <person name="Calhoun S."/>
            <person name="Haridas S."/>
            <person name="Kuo A."/>
            <person name="Mondo S."/>
            <person name="Pangilinan J."/>
            <person name="Riley R."/>
            <person name="LaButti K."/>
            <person name="Andreopoulos B."/>
            <person name="Lipzen A."/>
            <person name="Chen C."/>
            <person name="Yan M."/>
            <person name="Daum C."/>
            <person name="Ng V."/>
            <person name="Clum A."/>
            <person name="Steindorff A."/>
            <person name="Ohm R.A."/>
            <person name="Martin F."/>
            <person name="Silar P."/>
            <person name="Natvig D.O."/>
            <person name="Lalanne C."/>
            <person name="Gautier V."/>
            <person name="Ament-Velasquez S.L."/>
            <person name="Kruys A."/>
            <person name="Hutchinson M.I."/>
            <person name="Powell A.J."/>
            <person name="Barry K."/>
            <person name="Miller A.N."/>
            <person name="Grigoriev I.V."/>
            <person name="Debuchy R."/>
            <person name="Gladieux P."/>
            <person name="Hiltunen Thoren M."/>
            <person name="Johannesson H."/>
        </authorList>
    </citation>
    <scope>NUCLEOTIDE SEQUENCE</scope>
    <source>
        <strain evidence="2">CBS 315.58</strain>
    </source>
</reference>
<organism evidence="2 3">
    <name type="scientific">Triangularia verruculosa</name>
    <dbReference type="NCBI Taxonomy" id="2587418"/>
    <lineage>
        <taxon>Eukaryota</taxon>
        <taxon>Fungi</taxon>
        <taxon>Dikarya</taxon>
        <taxon>Ascomycota</taxon>
        <taxon>Pezizomycotina</taxon>
        <taxon>Sordariomycetes</taxon>
        <taxon>Sordariomycetidae</taxon>
        <taxon>Sordariales</taxon>
        <taxon>Podosporaceae</taxon>
        <taxon>Triangularia</taxon>
    </lineage>
</organism>
<feature type="region of interest" description="Disordered" evidence="1">
    <location>
        <begin position="119"/>
        <end position="141"/>
    </location>
</feature>
<dbReference type="EMBL" id="MU864017">
    <property type="protein sequence ID" value="KAK4195325.1"/>
    <property type="molecule type" value="Genomic_DNA"/>
</dbReference>
<reference evidence="2" key="2">
    <citation type="submission" date="2023-05" db="EMBL/GenBank/DDBJ databases">
        <authorList>
            <consortium name="Lawrence Berkeley National Laboratory"/>
            <person name="Steindorff A."/>
            <person name="Hensen N."/>
            <person name="Bonometti L."/>
            <person name="Westerberg I."/>
            <person name="Brannstrom I.O."/>
            <person name="Guillou S."/>
            <person name="Cros-Aarteil S."/>
            <person name="Calhoun S."/>
            <person name="Haridas S."/>
            <person name="Kuo A."/>
            <person name="Mondo S."/>
            <person name="Pangilinan J."/>
            <person name="Riley R."/>
            <person name="Labutti K."/>
            <person name="Andreopoulos B."/>
            <person name="Lipzen A."/>
            <person name="Chen C."/>
            <person name="Yanf M."/>
            <person name="Daum C."/>
            <person name="Ng V."/>
            <person name="Clum A."/>
            <person name="Ohm R."/>
            <person name="Martin F."/>
            <person name="Silar P."/>
            <person name="Natvig D."/>
            <person name="Lalanne C."/>
            <person name="Gautier V."/>
            <person name="Ament-Velasquez S.L."/>
            <person name="Kruys A."/>
            <person name="Hutchinson M.I."/>
            <person name="Powell A.J."/>
            <person name="Barry K."/>
            <person name="Miller A.N."/>
            <person name="Grigoriev I.V."/>
            <person name="Debuchy R."/>
            <person name="Gladieux P."/>
            <person name="Thoren M.H."/>
            <person name="Johannesson H."/>
        </authorList>
    </citation>
    <scope>NUCLEOTIDE SEQUENCE</scope>
    <source>
        <strain evidence="2">CBS 315.58</strain>
    </source>
</reference>
<dbReference type="AlphaFoldDB" id="A0AAN7ARU5"/>
<name>A0AAN7ARU5_9PEZI</name>
<gene>
    <name evidence="2" type="ORF">QBC40DRAFT_301302</name>
</gene>
<sequence>MHGPGMLDWRCCGRRGPRTRRRGNQRCTYNVSVEETDGRKQQPVLGQVPQAAGVKQAPAAAGFAAMVFLIWMEMLLLLHSKTYETRSQPRSRSQEKINGASIKASHTIKSERGGYLAGSCSPGETTAMGTRSSNIPRQRSIPWPPGGERVCSMGFLFLIYDCLLTSAACCHSRSESFPRPSAGFRGVSATHARELGPPQAQGFPALSHLKRGRRGICSLSHPLFEEARRNPVALAKHLTAIGSSVFSAMRFWDVMLGGWCPRRLCLSLANEG</sequence>